<feature type="compositionally biased region" description="Pro residues" evidence="6">
    <location>
        <begin position="266"/>
        <end position="290"/>
    </location>
</feature>
<dbReference type="Gene3D" id="2.60.40.790">
    <property type="match status" value="1"/>
</dbReference>
<feature type="transmembrane region" description="Helical" evidence="7">
    <location>
        <begin position="493"/>
        <end position="512"/>
    </location>
</feature>
<evidence type="ECO:0000256" key="5">
    <source>
        <dbReference type="RuleBase" id="RU003616"/>
    </source>
</evidence>
<dbReference type="InterPro" id="IPR008978">
    <property type="entry name" value="HSP20-like_chaperone"/>
</dbReference>
<dbReference type="PROSITE" id="PS01031">
    <property type="entry name" value="SHSP"/>
    <property type="match status" value="1"/>
</dbReference>
<reference evidence="9 10" key="1">
    <citation type="submission" date="2017-09" db="EMBL/GenBank/DDBJ databases">
        <authorList>
            <consortium name="International Durum Wheat Genome Sequencing Consortium (IDWGSC)"/>
            <person name="Milanesi L."/>
        </authorList>
    </citation>
    <scope>NUCLEOTIDE SEQUENCE [LARGE SCALE GENOMIC DNA]</scope>
    <source>
        <strain evidence="10">cv. Svevo</strain>
    </source>
</reference>
<dbReference type="PRINTS" id="PR01217">
    <property type="entry name" value="PRICHEXTENSN"/>
</dbReference>
<gene>
    <name evidence="9" type="ORF">TRITD_5Bv1G007930</name>
</gene>
<sequence length="518" mass="56272">MDVPGGRAYGEEEELDPAVEWRQAGDDQDLVELRLPGFRKEHVRVQVDNYGVLRVTGGRPARGGRWIRFTKDLRLPDNCDADGVRARFEDEKLLISLPIVPGAVAGGEEVPTPPPSPPEPLPRPALQPPPSSVPPPPRLPPPPGKPSFFEPKIRPPVPPPRAPSSRSRPLPPFPAEPPTVFEPKPPPVEKPTAFEPKLRPPPPPSPPPISRPLPPFSSKPPSFFEPKVPPPPPPPPAPKLRPPPPISRPLPPFPSKPPSFFEPKEPPPPPPQEPAPVPLPSRPPPPPPPPERARLPSFQPPPPPPPPPPPVKPTFFDPKLWLPWRHSDHARDTPPEPTLTKPAATTERKPWAPPAIVPGPRTAEPEPGPPPLPPPKQSTGTLLQPKSPPLSDIPIGVSSPSPPPPPLRPPSHRLPETKARTKKKHRKVQDEDGKVRLPLLEEMTKQEEKKMEGKKAREAANGGRQPAEHENMEVSPKLLPASEDPGTTPATELVTNMAAAVVVLVGIVLSVWRTMSSS</sequence>
<keyword evidence="7" id="KW-0812">Transmembrane</keyword>
<dbReference type="PANTHER" id="PTHR43670:SF41">
    <property type="entry name" value="OS12G0624100 PROTEIN"/>
    <property type="match status" value="1"/>
</dbReference>
<dbReference type="PANTHER" id="PTHR43670">
    <property type="entry name" value="HEAT SHOCK PROTEIN 26"/>
    <property type="match status" value="1"/>
</dbReference>
<dbReference type="GO" id="GO:0034605">
    <property type="term" value="P:cellular response to heat"/>
    <property type="evidence" value="ECO:0007669"/>
    <property type="project" value="TreeGrafter"/>
</dbReference>
<comment type="subcellular location">
    <subcellularLocation>
        <location evidence="1">Cell membrane</location>
        <topology evidence="1">Single-pass membrane protein</topology>
    </subcellularLocation>
</comment>
<feature type="compositionally biased region" description="Pro residues" evidence="6">
    <location>
        <begin position="400"/>
        <end position="409"/>
    </location>
</feature>
<feature type="compositionally biased region" description="Pro residues" evidence="6">
    <location>
        <begin position="366"/>
        <end position="376"/>
    </location>
</feature>
<keyword evidence="3" id="KW-0611">Plant defense</keyword>
<organism evidence="9 10">
    <name type="scientific">Triticum turgidum subsp. durum</name>
    <name type="common">Durum wheat</name>
    <name type="synonym">Triticum durum</name>
    <dbReference type="NCBI Taxonomy" id="4567"/>
    <lineage>
        <taxon>Eukaryota</taxon>
        <taxon>Viridiplantae</taxon>
        <taxon>Streptophyta</taxon>
        <taxon>Embryophyta</taxon>
        <taxon>Tracheophyta</taxon>
        <taxon>Spermatophyta</taxon>
        <taxon>Magnoliopsida</taxon>
        <taxon>Liliopsida</taxon>
        <taxon>Poales</taxon>
        <taxon>Poaceae</taxon>
        <taxon>BOP clade</taxon>
        <taxon>Pooideae</taxon>
        <taxon>Triticodae</taxon>
        <taxon>Triticeae</taxon>
        <taxon>Triticinae</taxon>
        <taxon>Triticum</taxon>
    </lineage>
</organism>
<feature type="compositionally biased region" description="Basic and acidic residues" evidence="6">
    <location>
        <begin position="442"/>
        <end position="458"/>
    </location>
</feature>
<dbReference type="AlphaFoldDB" id="A0A9R0WYE8"/>
<feature type="compositionally biased region" description="Pro residues" evidence="6">
    <location>
        <begin position="111"/>
        <end position="145"/>
    </location>
</feature>
<dbReference type="Proteomes" id="UP000324705">
    <property type="component" value="Chromosome 5B"/>
</dbReference>
<evidence type="ECO:0000313" key="10">
    <source>
        <dbReference type="Proteomes" id="UP000324705"/>
    </source>
</evidence>
<dbReference type="InterPro" id="IPR002068">
    <property type="entry name" value="A-crystallin/Hsp20_dom"/>
</dbReference>
<name>A0A9R0WYE8_TRITD</name>
<dbReference type="Pfam" id="PF00011">
    <property type="entry name" value="HSP20"/>
    <property type="match status" value="1"/>
</dbReference>
<protein>
    <recommendedName>
        <fullName evidence="8">SHSP domain-containing protein</fullName>
    </recommendedName>
</protein>
<dbReference type="GO" id="GO:0005886">
    <property type="term" value="C:plasma membrane"/>
    <property type="evidence" value="ECO:0007669"/>
    <property type="project" value="UniProtKB-SubCell"/>
</dbReference>
<evidence type="ECO:0000256" key="2">
    <source>
        <dbReference type="ARBA" id="ARBA00022475"/>
    </source>
</evidence>
<evidence type="ECO:0000256" key="3">
    <source>
        <dbReference type="ARBA" id="ARBA00022821"/>
    </source>
</evidence>
<keyword evidence="7" id="KW-1133">Transmembrane helix</keyword>
<comment type="similarity">
    <text evidence="4 5">Belongs to the small heat shock protein (HSP20) family.</text>
</comment>
<evidence type="ECO:0000256" key="1">
    <source>
        <dbReference type="ARBA" id="ARBA00004162"/>
    </source>
</evidence>
<dbReference type="SUPFAM" id="SSF49764">
    <property type="entry name" value="HSP20-like chaperones"/>
    <property type="match status" value="1"/>
</dbReference>
<proteinExistence type="inferred from homology"/>
<evidence type="ECO:0000313" key="9">
    <source>
        <dbReference type="EMBL" id="VAI26690.1"/>
    </source>
</evidence>
<dbReference type="GO" id="GO:0006952">
    <property type="term" value="P:defense response"/>
    <property type="evidence" value="ECO:0007669"/>
    <property type="project" value="UniProtKB-KW"/>
</dbReference>
<dbReference type="OMA" id="KLWLPWR"/>
<feature type="region of interest" description="Disordered" evidence="6">
    <location>
        <begin position="1"/>
        <end position="23"/>
    </location>
</feature>
<dbReference type="CDD" id="cd06464">
    <property type="entry name" value="ACD_sHsps-like"/>
    <property type="match status" value="1"/>
</dbReference>
<evidence type="ECO:0000259" key="8">
    <source>
        <dbReference type="PROSITE" id="PS01031"/>
    </source>
</evidence>
<dbReference type="Gramene" id="TRITD5Bv1G007930.1">
    <property type="protein sequence ID" value="TRITD5Bv1G007930.1"/>
    <property type="gene ID" value="TRITD5Bv1G007930"/>
</dbReference>
<feature type="compositionally biased region" description="Pro residues" evidence="6">
    <location>
        <begin position="298"/>
        <end position="312"/>
    </location>
</feature>
<evidence type="ECO:0000256" key="4">
    <source>
        <dbReference type="PROSITE-ProRule" id="PRU00285"/>
    </source>
</evidence>
<keyword evidence="7" id="KW-0472">Membrane</keyword>
<accession>A0A9R0WYE8</accession>
<feature type="compositionally biased region" description="Pro residues" evidence="6">
    <location>
        <begin position="199"/>
        <end position="218"/>
    </location>
</feature>
<feature type="compositionally biased region" description="Pro residues" evidence="6">
    <location>
        <begin position="227"/>
        <end position="257"/>
    </location>
</feature>
<dbReference type="EMBL" id="LT934120">
    <property type="protein sequence ID" value="VAI26690.1"/>
    <property type="molecule type" value="Genomic_DNA"/>
</dbReference>
<evidence type="ECO:0000256" key="6">
    <source>
        <dbReference type="SAM" id="MobiDB-lite"/>
    </source>
</evidence>
<evidence type="ECO:0000256" key="7">
    <source>
        <dbReference type="SAM" id="Phobius"/>
    </source>
</evidence>
<feature type="domain" description="SHSP" evidence="8">
    <location>
        <begin position="10"/>
        <end position="115"/>
    </location>
</feature>
<keyword evidence="10" id="KW-1185">Reference proteome</keyword>
<feature type="compositionally biased region" description="Basic and acidic residues" evidence="6">
    <location>
        <begin position="325"/>
        <end position="334"/>
    </location>
</feature>
<feature type="region of interest" description="Disordered" evidence="6">
    <location>
        <begin position="105"/>
        <end position="490"/>
    </location>
</feature>
<keyword evidence="2" id="KW-1003">Cell membrane</keyword>